<accession>A0A7S8MRK5</accession>
<name>A0A7S8MRK5_9BETA</name>
<dbReference type="EMBL" id="MN913974">
    <property type="protein sequence ID" value="QPD95882.1"/>
    <property type="molecule type" value="Genomic_DNA"/>
</dbReference>
<evidence type="ECO:0000313" key="2">
    <source>
        <dbReference type="EMBL" id="QPD95867.1"/>
    </source>
</evidence>
<feature type="region of interest" description="Disordered" evidence="1">
    <location>
        <begin position="1"/>
        <end position="151"/>
    </location>
</feature>
<dbReference type="EMBL" id="MN913973">
    <property type="protein sequence ID" value="QPD95867.1"/>
    <property type="molecule type" value="Genomic_DNA"/>
</dbReference>
<organism evidence="2">
    <name type="scientific">Murine herpesvirus</name>
    <dbReference type="NCBI Taxonomy" id="1431748"/>
    <lineage>
        <taxon>Viruses</taxon>
        <taxon>Duplodnaviria</taxon>
        <taxon>Heunggongvirae</taxon>
        <taxon>Peploviricota</taxon>
        <taxon>Herviviricetes</taxon>
        <taxon>Herpesvirales</taxon>
        <taxon>Orthoherpesviridae</taxon>
        <taxon>Betaherpesvirinae</taxon>
        <taxon>Muromegalovirus</taxon>
    </lineage>
</organism>
<evidence type="ECO:0000256" key="1">
    <source>
        <dbReference type="SAM" id="MobiDB-lite"/>
    </source>
</evidence>
<sequence>MRQNLGTRRGRRKSFAWLSAPSPLAWLSAPHPPRRGGGGSSPASLPGGPAPTPHPWAGRHQQRPRAREWGVLGGGGGWRGEDPARESQCLPSPLPSPRARVQAAPQFPEPPGWRCRPTVQTLALSGLRGPAPAPAPSPPPLPRPQPPRRLPYLFWPSAGSGCLWAGPGGAGVRGAGVSSRGPPAGGRGTVSGDPRPPGAGPGLTFTLNFEGS</sequence>
<feature type="compositionally biased region" description="Pro residues" evidence="1">
    <location>
        <begin position="131"/>
        <end position="149"/>
    </location>
</feature>
<proteinExistence type="predicted"/>
<reference evidence="2" key="1">
    <citation type="submission" date="2020-01" db="EMBL/GenBank/DDBJ databases">
        <authorList>
            <person name="Rezuchova I."/>
            <person name="Hyblova M."/>
            <person name="Kudelova M."/>
            <person name="Bohmer M."/>
            <person name="Budis J."/>
            <person name="Szemes T."/>
        </authorList>
    </citation>
    <scope>NUCLEOTIDE SEQUENCE</scope>
    <source>
        <strain evidence="3">4556</strain>
        <strain evidence="2">72</strain>
    </source>
</reference>
<protein>
    <submittedName>
        <fullName evidence="2">Uncharacterized protein</fullName>
    </submittedName>
</protein>
<gene>
    <name evidence="2" type="primary">GAMMAHV.M13</name>
</gene>
<feature type="region of interest" description="Disordered" evidence="1">
    <location>
        <begin position="165"/>
        <end position="212"/>
    </location>
</feature>
<evidence type="ECO:0000313" key="3">
    <source>
        <dbReference type="EMBL" id="QPD95882.1"/>
    </source>
</evidence>